<sequence length="1010" mass="113072">MASSFTAATSSEKDLCKLWMGLSDDQITPELIRQCLDPITDDLWVTAACAERLLEDPVVQRSLLETGLQRTEPALHRSRAIFEGDEEEEEEERSRLDTEEQRRRNALASHFKDEPADAQLCRLRAILLCRLDILNTFVQICEQALPLQETETDRADDEWADDPWEDAALATSSASQTKVSLPLLLPEFLNIGLVDLACLLASLEFYAAVGVLVRRHGLYLWPYRFAILENIPEQALASEYRELLPKIDVTLRREVSYRAEPWRPEGDRTEGVIHAALEAIEIPQLLELPRDTVQPVPYSSPLNENSLVEWYQGRIQHIISVTGALDSALSLVQHAASQGLQGLDEIAEDLQLLSRLIYDVPHSDDSALHAEWSLDWWKSLPPAAAVNAFLEHATRDNVAKLVQKVVNPYLFVLEARQERRGHSDPELPRRLLYGYILQAPLDIVAGVFEASKPTLPPAQRLLRDDEDMARLALSCLYGSDKLDEWPTMSQIFECLPAWNITEDEDVADEADTTMTSLATYLVPSTSQPRVTPADLYIFFRPLPLTALSRALDFLDVHLESGEIFSRWSVPTPLRWFLQSRDNVSEQRAWANRMAHRAGGTEDSLQSQEDWEWLLEDMLKLSGSGESGLKGAFCLLGREEILRIFLSGLLSSGQFGVARNMLRSHGKILMLDPLAVEEICLSVSQEFYDNATSGNYHFGDMKLAYECLDVPRPSERILREKEFIEATSRLCAYNLMSRPGIPITPIEIRLSKDRLSLVSRVLSSNGEAYKHVQVILELVHKLGLRDDVVAEVKTLAMLTDTALNADDFDRAYETSEMMVVKAQGLRATSSADDPKVQQASEVSWVSCFQLGRHPEFEDTDKKTIMLGRAMELAPAETLGDVLSAWHRLEAEDLAQRREKRRRDTPASDGSRKKASTQTFVASTLASRLQQLHMPDLHMPSSPLAHSDAAALAGKAFHSVAANLPFGGRGRSLFSQPGDRSRSSSRFEGGEASAQATRVLQKGLGWLLGDES</sequence>
<comment type="subcellular location">
    <subcellularLocation>
        <location evidence="1">Endoplasmic reticulum</location>
    </subcellularLocation>
</comment>
<dbReference type="GO" id="GO:0000149">
    <property type="term" value="F:SNARE binding"/>
    <property type="evidence" value="ECO:0007669"/>
    <property type="project" value="TreeGrafter"/>
</dbReference>
<feature type="compositionally biased region" description="Basic and acidic residues" evidence="5">
    <location>
        <begin position="894"/>
        <end position="910"/>
    </location>
</feature>
<feature type="region of interest" description="Disordered" evidence="5">
    <location>
        <begin position="966"/>
        <end position="993"/>
    </location>
</feature>
<dbReference type="GO" id="GO:0006890">
    <property type="term" value="P:retrograde vesicle-mediated transport, Golgi to endoplasmic reticulum"/>
    <property type="evidence" value="ECO:0007669"/>
    <property type="project" value="InterPro"/>
</dbReference>
<dbReference type="STRING" id="650164.K5WPP0"/>
<dbReference type="PANTHER" id="PTHR15922">
    <property type="entry name" value="NEUROBLASTOMA-AMPLIFIED SEQUENCE"/>
    <property type="match status" value="1"/>
</dbReference>
<name>K5WPP0_PHACS</name>
<dbReference type="GO" id="GO:0015031">
    <property type="term" value="P:protein transport"/>
    <property type="evidence" value="ECO:0007669"/>
    <property type="project" value="UniProtKB-KW"/>
</dbReference>
<protein>
    <recommendedName>
        <fullName evidence="6">Sec39 domain-containing protein</fullName>
    </recommendedName>
</protein>
<keyword evidence="3" id="KW-0256">Endoplasmic reticulum</keyword>
<evidence type="ECO:0000256" key="5">
    <source>
        <dbReference type="SAM" id="MobiDB-lite"/>
    </source>
</evidence>
<evidence type="ECO:0000313" key="7">
    <source>
        <dbReference type="EMBL" id="EKM61214.1"/>
    </source>
</evidence>
<keyword evidence="4" id="KW-0653">Protein transport</keyword>
<organism evidence="7 8">
    <name type="scientific">Phanerochaete carnosa (strain HHB-10118-sp)</name>
    <name type="common">White-rot fungus</name>
    <name type="synonym">Peniophora carnosa</name>
    <dbReference type="NCBI Taxonomy" id="650164"/>
    <lineage>
        <taxon>Eukaryota</taxon>
        <taxon>Fungi</taxon>
        <taxon>Dikarya</taxon>
        <taxon>Basidiomycota</taxon>
        <taxon>Agaricomycotina</taxon>
        <taxon>Agaricomycetes</taxon>
        <taxon>Polyporales</taxon>
        <taxon>Phanerochaetaceae</taxon>
        <taxon>Phanerochaete</taxon>
    </lineage>
</organism>
<reference evidence="7 8" key="1">
    <citation type="journal article" date="2012" name="BMC Genomics">
        <title>Comparative genomics of the white-rot fungi, Phanerochaete carnosa and P. chrysosporium, to elucidate the genetic basis of the distinct wood types they colonize.</title>
        <authorList>
            <person name="Suzuki H."/>
            <person name="MacDonald J."/>
            <person name="Syed K."/>
            <person name="Salamov A."/>
            <person name="Hori C."/>
            <person name="Aerts A."/>
            <person name="Henrissat B."/>
            <person name="Wiebenga A."/>
            <person name="vanKuyk P.A."/>
            <person name="Barry K."/>
            <person name="Lindquist E."/>
            <person name="LaButti K."/>
            <person name="Lapidus A."/>
            <person name="Lucas S."/>
            <person name="Coutinho P."/>
            <person name="Gong Y."/>
            <person name="Samejima M."/>
            <person name="Mahadevan R."/>
            <person name="Abou-Zaid M."/>
            <person name="de Vries R.P."/>
            <person name="Igarashi K."/>
            <person name="Yadav J.S."/>
            <person name="Grigoriev I.V."/>
            <person name="Master E.R."/>
        </authorList>
    </citation>
    <scope>NUCLEOTIDE SEQUENCE [LARGE SCALE GENOMIC DNA]</scope>
    <source>
        <strain evidence="7 8">HHB-10118-sp</strain>
    </source>
</reference>
<dbReference type="RefSeq" id="XP_007390642.1">
    <property type="nucleotide sequence ID" value="XM_007390580.1"/>
</dbReference>
<dbReference type="KEGG" id="pco:PHACADRAFT_134571"/>
<evidence type="ECO:0000256" key="4">
    <source>
        <dbReference type="ARBA" id="ARBA00022927"/>
    </source>
</evidence>
<dbReference type="Proteomes" id="UP000008370">
    <property type="component" value="Unassembled WGS sequence"/>
</dbReference>
<feature type="domain" description="Sec39" evidence="6">
    <location>
        <begin position="196"/>
        <end position="895"/>
    </location>
</feature>
<feature type="region of interest" description="Disordered" evidence="5">
    <location>
        <begin position="77"/>
        <end position="100"/>
    </location>
</feature>
<dbReference type="InParanoid" id="K5WPP0"/>
<proteinExistence type="predicted"/>
<dbReference type="OrthoDB" id="27490at2759"/>
<dbReference type="InterPro" id="IPR013244">
    <property type="entry name" value="Sec39_domain"/>
</dbReference>
<keyword evidence="2" id="KW-0813">Transport</keyword>
<dbReference type="AlphaFoldDB" id="K5WPP0"/>
<dbReference type="PANTHER" id="PTHR15922:SF2">
    <property type="entry name" value="NBAS SUBUNIT OF NRZ TETHERING COMPLEX"/>
    <property type="match status" value="1"/>
</dbReference>
<evidence type="ECO:0000313" key="8">
    <source>
        <dbReference type="Proteomes" id="UP000008370"/>
    </source>
</evidence>
<dbReference type="GeneID" id="18908308"/>
<evidence type="ECO:0000256" key="1">
    <source>
        <dbReference type="ARBA" id="ARBA00004240"/>
    </source>
</evidence>
<dbReference type="HOGENOM" id="CLU_004262_0_0_1"/>
<evidence type="ECO:0000259" key="6">
    <source>
        <dbReference type="Pfam" id="PF08314"/>
    </source>
</evidence>
<dbReference type="EMBL" id="JH930468">
    <property type="protein sequence ID" value="EKM61214.1"/>
    <property type="molecule type" value="Genomic_DNA"/>
</dbReference>
<feature type="region of interest" description="Disordered" evidence="5">
    <location>
        <begin position="894"/>
        <end position="917"/>
    </location>
</feature>
<dbReference type="Pfam" id="PF08314">
    <property type="entry name" value="Sec39"/>
    <property type="match status" value="1"/>
</dbReference>
<dbReference type="GO" id="GO:0070939">
    <property type="term" value="C:Dsl1/NZR complex"/>
    <property type="evidence" value="ECO:0007669"/>
    <property type="project" value="TreeGrafter"/>
</dbReference>
<accession>K5WPP0</accession>
<keyword evidence="8" id="KW-1185">Reference proteome</keyword>
<gene>
    <name evidence="7" type="ORF">PHACADRAFT_134571</name>
</gene>
<evidence type="ECO:0000256" key="2">
    <source>
        <dbReference type="ARBA" id="ARBA00022448"/>
    </source>
</evidence>
<evidence type="ECO:0000256" key="3">
    <source>
        <dbReference type="ARBA" id="ARBA00022824"/>
    </source>
</evidence>